<dbReference type="InterPro" id="IPR011009">
    <property type="entry name" value="Kinase-like_dom_sf"/>
</dbReference>
<keyword evidence="5" id="KW-1185">Reference proteome</keyword>
<feature type="domain" description="EF-hand" evidence="3">
    <location>
        <begin position="14"/>
        <end position="49"/>
    </location>
</feature>
<evidence type="ECO:0000256" key="2">
    <source>
        <dbReference type="SAM" id="MobiDB-lite"/>
    </source>
</evidence>
<dbReference type="Gene3D" id="1.10.238.10">
    <property type="entry name" value="EF-hand"/>
    <property type="match status" value="1"/>
</dbReference>
<dbReference type="AlphaFoldDB" id="C1MPN6"/>
<protein>
    <submittedName>
        <fullName evidence="4">Predicted protein</fullName>
    </submittedName>
</protein>
<dbReference type="KEGG" id="mpp:MICPUCDRAFT_56974"/>
<gene>
    <name evidence="4" type="ORF">MICPUCDRAFT_56974</name>
</gene>
<dbReference type="Pfam" id="PF13499">
    <property type="entry name" value="EF-hand_7"/>
    <property type="match status" value="1"/>
</dbReference>
<keyword evidence="1" id="KW-0106">Calcium</keyword>
<evidence type="ECO:0000256" key="1">
    <source>
        <dbReference type="ARBA" id="ARBA00022837"/>
    </source>
</evidence>
<dbReference type="PROSITE" id="PS00018">
    <property type="entry name" value="EF_HAND_1"/>
    <property type="match status" value="2"/>
</dbReference>
<dbReference type="GeneID" id="9683025"/>
<feature type="region of interest" description="Disordered" evidence="2">
    <location>
        <begin position="131"/>
        <end position="161"/>
    </location>
</feature>
<evidence type="ECO:0000313" key="5">
    <source>
        <dbReference type="Proteomes" id="UP000001876"/>
    </source>
</evidence>
<dbReference type="Proteomes" id="UP000001876">
    <property type="component" value="Unassembled WGS sequence"/>
</dbReference>
<dbReference type="Gene3D" id="3.30.200.20">
    <property type="entry name" value="Phosphorylase Kinase, domain 1"/>
    <property type="match status" value="1"/>
</dbReference>
<dbReference type="PROSITE" id="PS50222">
    <property type="entry name" value="EF_HAND_2"/>
    <property type="match status" value="1"/>
</dbReference>
<organism evidence="5">
    <name type="scientific">Micromonas pusilla (strain CCMP1545)</name>
    <name type="common">Picoplanktonic green alga</name>
    <dbReference type="NCBI Taxonomy" id="564608"/>
    <lineage>
        <taxon>Eukaryota</taxon>
        <taxon>Viridiplantae</taxon>
        <taxon>Chlorophyta</taxon>
        <taxon>Mamiellophyceae</taxon>
        <taxon>Mamiellales</taxon>
        <taxon>Mamiellaceae</taxon>
        <taxon>Micromonas</taxon>
    </lineage>
</organism>
<dbReference type="GO" id="GO:0005509">
    <property type="term" value="F:calcium ion binding"/>
    <property type="evidence" value="ECO:0007669"/>
    <property type="project" value="InterPro"/>
</dbReference>
<sequence length="186" mass="20014">MPFVDDSLVDQHEARAEAARACFLQHDVDGSGSIDASELAAALESLGLREPGESDESFRALVGRCMHEHDINGGGTLSFNEFSHLYNAVRGVAVENARGTGGFAVVRKATHARTKTQYAIKIINLDVDGDAGHASPNANATTTRGGDVDDEEEHERASIEDIADEIKVRSIHWSPYDRVGDVDADP</sequence>
<evidence type="ECO:0000313" key="4">
    <source>
        <dbReference type="EMBL" id="EEH57565.1"/>
    </source>
</evidence>
<dbReference type="InterPro" id="IPR011992">
    <property type="entry name" value="EF-hand-dom_pair"/>
</dbReference>
<dbReference type="InterPro" id="IPR002048">
    <property type="entry name" value="EF_hand_dom"/>
</dbReference>
<name>C1MPN6_MICPC</name>
<dbReference type="InterPro" id="IPR018247">
    <property type="entry name" value="EF_Hand_1_Ca_BS"/>
</dbReference>
<accession>C1MPN6</accession>
<dbReference type="RefSeq" id="XP_003057614.1">
    <property type="nucleotide sequence ID" value="XM_003057568.1"/>
</dbReference>
<reference evidence="4 5" key="1">
    <citation type="journal article" date="2009" name="Science">
        <title>Green evolution and dynamic adaptations revealed by genomes of the marine picoeukaryotes Micromonas.</title>
        <authorList>
            <person name="Worden A.Z."/>
            <person name="Lee J.H."/>
            <person name="Mock T."/>
            <person name="Rouze P."/>
            <person name="Simmons M.P."/>
            <person name="Aerts A.L."/>
            <person name="Allen A.E."/>
            <person name="Cuvelier M.L."/>
            <person name="Derelle E."/>
            <person name="Everett M.V."/>
            <person name="Foulon E."/>
            <person name="Grimwood J."/>
            <person name="Gundlach H."/>
            <person name="Henrissat B."/>
            <person name="Napoli C."/>
            <person name="McDonald S.M."/>
            <person name="Parker M.S."/>
            <person name="Rombauts S."/>
            <person name="Salamov A."/>
            <person name="Von Dassow P."/>
            <person name="Badger J.H."/>
            <person name="Coutinho P.M."/>
            <person name="Demir E."/>
            <person name="Dubchak I."/>
            <person name="Gentemann C."/>
            <person name="Eikrem W."/>
            <person name="Gready J.E."/>
            <person name="John U."/>
            <person name="Lanier W."/>
            <person name="Lindquist E.A."/>
            <person name="Lucas S."/>
            <person name="Mayer K.F."/>
            <person name="Moreau H."/>
            <person name="Not F."/>
            <person name="Otillar R."/>
            <person name="Panaud O."/>
            <person name="Pangilinan J."/>
            <person name="Paulsen I."/>
            <person name="Piegu B."/>
            <person name="Poliakov A."/>
            <person name="Robbens S."/>
            <person name="Schmutz J."/>
            <person name="Toulza E."/>
            <person name="Wyss T."/>
            <person name="Zelensky A."/>
            <person name="Zhou K."/>
            <person name="Armbrust E.V."/>
            <person name="Bhattacharya D."/>
            <person name="Goodenough U.W."/>
            <person name="Van de Peer Y."/>
            <person name="Grigoriev I.V."/>
        </authorList>
    </citation>
    <scope>NUCLEOTIDE SEQUENCE [LARGE SCALE GENOMIC DNA]</scope>
    <source>
        <strain evidence="4 5">CCMP1545</strain>
    </source>
</reference>
<dbReference type="SMART" id="SM00054">
    <property type="entry name" value="EFh"/>
    <property type="match status" value="2"/>
</dbReference>
<dbReference type="EMBL" id="GG663738">
    <property type="protein sequence ID" value="EEH57565.1"/>
    <property type="molecule type" value="Genomic_DNA"/>
</dbReference>
<dbReference type="SUPFAM" id="SSF56112">
    <property type="entry name" value="Protein kinase-like (PK-like)"/>
    <property type="match status" value="1"/>
</dbReference>
<evidence type="ECO:0000259" key="3">
    <source>
        <dbReference type="PROSITE" id="PS50222"/>
    </source>
</evidence>
<dbReference type="SUPFAM" id="SSF47473">
    <property type="entry name" value="EF-hand"/>
    <property type="match status" value="1"/>
</dbReference>
<proteinExistence type="predicted"/>